<keyword evidence="3" id="KW-0805">Transcription regulation</keyword>
<evidence type="ECO:0000256" key="6">
    <source>
        <dbReference type="ARBA" id="ARBA00023242"/>
    </source>
</evidence>
<comment type="subcellular location">
    <subcellularLocation>
        <location evidence="1">Nucleus</location>
    </subcellularLocation>
</comment>
<proteinExistence type="inferred from homology"/>
<dbReference type="PANTHER" id="PTHR31429">
    <property type="entry name" value="WRKY TRANSCRIPTION FACTOR 36-RELATED"/>
    <property type="match status" value="1"/>
</dbReference>
<sequence>MDSSTQISDSSLNVDLSIGLRGLPDHNPLSDRVWQKELQTLSKDHERSVSTIDHEVGAVEAKLDRISKENKVLTEMVSIMQANYAALCSQFLTLVSPSKEPEAISPSRKRKTGQEIISFNQHVSEKLDHGFVNQISSNSSKEYDSFKRLREDPRLKISKVYVQTDPSDLSLVVKDGYQWRKYGQKVTRDNPSPRAYYRCSFSPTCPVKKKVQRDAADLSVLVATYEGEHNHGQFSQGIVGPMQSGSLPCLVSIKASCPTITLDLTQQESWPDVEKSSRQIGSTSPGVQRGLVEQMASSLTKDPDFKTALAAAISGRMLQNPPA</sequence>
<reference evidence="9 10" key="1">
    <citation type="submission" date="2020-08" db="EMBL/GenBank/DDBJ databases">
        <title>Plant Genome Project.</title>
        <authorList>
            <person name="Zhang R.-G."/>
        </authorList>
    </citation>
    <scope>NUCLEOTIDE SEQUENCE [LARGE SCALE GENOMIC DNA]</scope>
    <source>
        <tissue evidence="9">Rhizome</tissue>
    </source>
</reference>
<dbReference type="InterPro" id="IPR044810">
    <property type="entry name" value="WRKY_plant"/>
</dbReference>
<keyword evidence="4" id="KW-0238">DNA-binding</keyword>
<evidence type="ECO:0000256" key="7">
    <source>
        <dbReference type="SAM" id="MobiDB-lite"/>
    </source>
</evidence>
<keyword evidence="10" id="KW-1185">Reference proteome</keyword>
<dbReference type="GO" id="GO:0003700">
    <property type="term" value="F:DNA-binding transcription factor activity"/>
    <property type="evidence" value="ECO:0007669"/>
    <property type="project" value="InterPro"/>
</dbReference>
<gene>
    <name evidence="9" type="ORF">ZIOFF_023985</name>
</gene>
<evidence type="ECO:0000256" key="1">
    <source>
        <dbReference type="ARBA" id="ARBA00004123"/>
    </source>
</evidence>
<dbReference type="SMART" id="SM00774">
    <property type="entry name" value="WRKY"/>
    <property type="match status" value="1"/>
</dbReference>
<evidence type="ECO:0000256" key="3">
    <source>
        <dbReference type="ARBA" id="ARBA00023015"/>
    </source>
</evidence>
<dbReference type="GO" id="GO:0005634">
    <property type="term" value="C:nucleus"/>
    <property type="evidence" value="ECO:0007669"/>
    <property type="project" value="UniProtKB-SubCell"/>
</dbReference>
<dbReference type="EMBL" id="JACMSC010000007">
    <property type="protein sequence ID" value="KAG6513652.1"/>
    <property type="molecule type" value="Genomic_DNA"/>
</dbReference>
<protein>
    <recommendedName>
        <fullName evidence="8">WRKY domain-containing protein</fullName>
    </recommendedName>
</protein>
<evidence type="ECO:0000256" key="4">
    <source>
        <dbReference type="ARBA" id="ARBA00023125"/>
    </source>
</evidence>
<keyword evidence="5" id="KW-0804">Transcription</keyword>
<dbReference type="GO" id="GO:0043565">
    <property type="term" value="F:sequence-specific DNA binding"/>
    <property type="evidence" value="ECO:0007669"/>
    <property type="project" value="InterPro"/>
</dbReference>
<name>A0A8J5GRK7_ZINOF</name>
<organism evidence="9 10">
    <name type="scientific">Zingiber officinale</name>
    <name type="common">Ginger</name>
    <name type="synonym">Amomum zingiber</name>
    <dbReference type="NCBI Taxonomy" id="94328"/>
    <lineage>
        <taxon>Eukaryota</taxon>
        <taxon>Viridiplantae</taxon>
        <taxon>Streptophyta</taxon>
        <taxon>Embryophyta</taxon>
        <taxon>Tracheophyta</taxon>
        <taxon>Spermatophyta</taxon>
        <taxon>Magnoliopsida</taxon>
        <taxon>Liliopsida</taxon>
        <taxon>Zingiberales</taxon>
        <taxon>Zingiberaceae</taxon>
        <taxon>Zingiber</taxon>
    </lineage>
</organism>
<evidence type="ECO:0000259" key="8">
    <source>
        <dbReference type="PROSITE" id="PS50811"/>
    </source>
</evidence>
<feature type="region of interest" description="Disordered" evidence="7">
    <location>
        <begin position="268"/>
        <end position="293"/>
    </location>
</feature>
<dbReference type="OrthoDB" id="1879341at2759"/>
<dbReference type="FunFam" id="2.20.25.80:FF:000008">
    <property type="entry name" value="WRKY transcription factor 40"/>
    <property type="match status" value="1"/>
</dbReference>
<dbReference type="PROSITE" id="PS50811">
    <property type="entry name" value="WRKY"/>
    <property type="match status" value="1"/>
</dbReference>
<evidence type="ECO:0000313" key="10">
    <source>
        <dbReference type="Proteomes" id="UP000734854"/>
    </source>
</evidence>
<keyword evidence="6" id="KW-0539">Nucleus</keyword>
<dbReference type="Proteomes" id="UP000734854">
    <property type="component" value="Unassembled WGS sequence"/>
</dbReference>
<dbReference type="GO" id="GO:0051707">
    <property type="term" value="P:response to other organism"/>
    <property type="evidence" value="ECO:0007669"/>
    <property type="project" value="UniProtKB-ARBA"/>
</dbReference>
<accession>A0A8J5GRK7</accession>
<comment type="caution">
    <text evidence="9">The sequence shown here is derived from an EMBL/GenBank/DDBJ whole genome shotgun (WGS) entry which is preliminary data.</text>
</comment>
<feature type="domain" description="WRKY" evidence="8">
    <location>
        <begin position="168"/>
        <end position="231"/>
    </location>
</feature>
<evidence type="ECO:0000256" key="5">
    <source>
        <dbReference type="ARBA" id="ARBA00023163"/>
    </source>
</evidence>
<dbReference type="PANTHER" id="PTHR31429:SF3">
    <property type="entry name" value="WRKY TRANSCRIPTION FACTOR 40-RELATED"/>
    <property type="match status" value="1"/>
</dbReference>
<comment type="similarity">
    <text evidence="2">Belongs to the WRKY group II-a family.</text>
</comment>
<dbReference type="InterPro" id="IPR003657">
    <property type="entry name" value="WRKY_dom"/>
</dbReference>
<dbReference type="AlphaFoldDB" id="A0A8J5GRK7"/>
<evidence type="ECO:0000313" key="9">
    <source>
        <dbReference type="EMBL" id="KAG6513652.1"/>
    </source>
</evidence>
<evidence type="ECO:0000256" key="2">
    <source>
        <dbReference type="ARBA" id="ARBA00008189"/>
    </source>
</evidence>
<dbReference type="Pfam" id="PF03106">
    <property type="entry name" value="WRKY"/>
    <property type="match status" value="1"/>
</dbReference>